<dbReference type="InterPro" id="IPR050808">
    <property type="entry name" value="Phage_Integrase"/>
</dbReference>
<dbReference type="GO" id="GO:0015074">
    <property type="term" value="P:DNA integration"/>
    <property type="evidence" value="ECO:0007669"/>
    <property type="project" value="UniProtKB-KW"/>
</dbReference>
<evidence type="ECO:0000256" key="4">
    <source>
        <dbReference type="ARBA" id="ARBA00023172"/>
    </source>
</evidence>
<sequence>MLNDLKIKKLKPTDKVYRVADHSGLCLEIRPAGSKFWRYRYRFHGTAKMLTIGQYPEISLAYARAKTMEYREQLAKDVDPVSFQKNEKKSAIQSHVDTFEAVANEYLETKKNLKSKDWTTLRIRYLKKDIYPAIQNKPIKDVDSLDVKEILDNAIARISSGGIHTGEVKTTLVRQIIGEVMRYAIVTKRITNDPTYALRGYIQRPEVEHAKPVDAADRPYIMFKIDNYNGFQSIKNALKVLIYSMLRSIEIRRGEKRFIDFEEKTWTIPVASRKEIQEGKRNMKKNRTHIVPLSDQVLEIIKKQFELYPDSEYIFPGDNGVSMIGKTTLNMAFKNMGFPHITMHDFRATASTDLYEADFNSDWIELQLAHVKGDKTRASYDHAKWMSGRREMMQTWANMVDGWSSKADQSIIDEYNLFKPKKKPLD</sequence>
<accession>S3MYW1</accession>
<evidence type="ECO:0000256" key="3">
    <source>
        <dbReference type="ARBA" id="ARBA00023125"/>
    </source>
</evidence>
<keyword evidence="3" id="KW-0238">DNA-binding</keyword>
<dbReference type="PANTHER" id="PTHR30629">
    <property type="entry name" value="PROPHAGE INTEGRASE"/>
    <property type="match status" value="1"/>
</dbReference>
<dbReference type="PATRIC" id="fig|421052.3.peg.2567"/>
<feature type="domain" description="Tyr recombinase" evidence="5">
    <location>
        <begin position="208"/>
        <end position="394"/>
    </location>
</feature>
<proteinExistence type="inferred from homology"/>
<dbReference type="GO" id="GO:0006310">
    <property type="term" value="P:DNA recombination"/>
    <property type="evidence" value="ECO:0007669"/>
    <property type="project" value="UniProtKB-KW"/>
</dbReference>
<organism evidence="6 7">
    <name type="scientific">Acinetobacter rudis CIP 110305</name>
    <dbReference type="NCBI Taxonomy" id="421052"/>
    <lineage>
        <taxon>Bacteria</taxon>
        <taxon>Pseudomonadati</taxon>
        <taxon>Pseudomonadota</taxon>
        <taxon>Gammaproteobacteria</taxon>
        <taxon>Moraxellales</taxon>
        <taxon>Moraxellaceae</taxon>
        <taxon>Acinetobacter</taxon>
    </lineage>
</organism>
<evidence type="ECO:0000259" key="5">
    <source>
        <dbReference type="PROSITE" id="PS51898"/>
    </source>
</evidence>
<comment type="caution">
    <text evidence="6">The sequence shown here is derived from an EMBL/GenBank/DDBJ whole genome shotgun (WGS) entry which is preliminary data.</text>
</comment>
<dbReference type="InterPro" id="IPR002104">
    <property type="entry name" value="Integrase_catalytic"/>
</dbReference>
<dbReference type="InterPro" id="IPR038488">
    <property type="entry name" value="Integrase_DNA-bd_sf"/>
</dbReference>
<gene>
    <name evidence="6" type="ORF">F945_02626</name>
</gene>
<evidence type="ECO:0000256" key="1">
    <source>
        <dbReference type="ARBA" id="ARBA00008857"/>
    </source>
</evidence>
<dbReference type="eggNOG" id="COG0582">
    <property type="taxonomic scope" value="Bacteria"/>
</dbReference>
<dbReference type="InterPro" id="IPR053876">
    <property type="entry name" value="Phage_int_M"/>
</dbReference>
<dbReference type="PROSITE" id="PS51898">
    <property type="entry name" value="TYR_RECOMBINASE"/>
    <property type="match status" value="1"/>
</dbReference>
<dbReference type="Pfam" id="PF13356">
    <property type="entry name" value="Arm-DNA-bind_3"/>
    <property type="match status" value="1"/>
</dbReference>
<dbReference type="InterPro" id="IPR011010">
    <property type="entry name" value="DNA_brk_join_enz"/>
</dbReference>
<dbReference type="GO" id="GO:0003677">
    <property type="term" value="F:DNA binding"/>
    <property type="evidence" value="ECO:0007669"/>
    <property type="project" value="UniProtKB-KW"/>
</dbReference>
<dbReference type="OrthoDB" id="9795573at2"/>
<name>S3MYW1_9GAMM</name>
<dbReference type="InterPro" id="IPR010998">
    <property type="entry name" value="Integrase_recombinase_N"/>
</dbReference>
<dbReference type="InterPro" id="IPR013762">
    <property type="entry name" value="Integrase-like_cat_sf"/>
</dbReference>
<dbReference type="Gene3D" id="1.10.150.130">
    <property type="match status" value="1"/>
</dbReference>
<dbReference type="Gene3D" id="3.30.160.390">
    <property type="entry name" value="Integrase, DNA-binding domain"/>
    <property type="match status" value="1"/>
</dbReference>
<protein>
    <recommendedName>
        <fullName evidence="5">Tyr recombinase domain-containing protein</fullName>
    </recommendedName>
</protein>
<reference evidence="6 7" key="1">
    <citation type="submission" date="2013-06" db="EMBL/GenBank/DDBJ databases">
        <title>The Genome Sequence of Acinetobacter rudis CIP 110305.</title>
        <authorList>
            <consortium name="The Broad Institute Genome Sequencing Platform"/>
            <consortium name="The Broad Institute Genome Sequencing Center for Infectious Disease"/>
            <person name="Cerqueira G."/>
            <person name="Feldgarden M."/>
            <person name="Courvalin P."/>
            <person name="Perichon B."/>
            <person name="Grillot-Courvalin C."/>
            <person name="Clermont D."/>
            <person name="Rocha E."/>
            <person name="Yoon E.-J."/>
            <person name="Nemec A."/>
            <person name="Young S.K."/>
            <person name="Zeng Q."/>
            <person name="Gargeya S."/>
            <person name="Fitzgerald M."/>
            <person name="Abouelleil A."/>
            <person name="Alvarado L."/>
            <person name="Berlin A.M."/>
            <person name="Chapman S.B."/>
            <person name="Dewar J."/>
            <person name="Goldberg J."/>
            <person name="Griggs A."/>
            <person name="Gujja S."/>
            <person name="Hansen M."/>
            <person name="Howarth C."/>
            <person name="Imamovic A."/>
            <person name="Larimer J."/>
            <person name="McCowan C."/>
            <person name="Murphy C."/>
            <person name="Pearson M."/>
            <person name="Priest M."/>
            <person name="Roberts A."/>
            <person name="Saif S."/>
            <person name="Shea T."/>
            <person name="Sykes S."/>
            <person name="Wortman J."/>
            <person name="Nusbaum C."/>
            <person name="Birren B."/>
        </authorList>
    </citation>
    <scope>NUCLEOTIDE SEQUENCE [LARGE SCALE GENOMIC DNA]</scope>
    <source>
        <strain evidence="6 7">CIP 110305</strain>
    </source>
</reference>
<dbReference type="Proteomes" id="UP000014568">
    <property type="component" value="Unassembled WGS sequence"/>
</dbReference>
<dbReference type="EMBL" id="ATGI01000032">
    <property type="protein sequence ID" value="EPF71593.1"/>
    <property type="molecule type" value="Genomic_DNA"/>
</dbReference>
<dbReference type="CDD" id="cd00801">
    <property type="entry name" value="INT_P4_C"/>
    <property type="match status" value="1"/>
</dbReference>
<keyword evidence="4" id="KW-0233">DNA recombination</keyword>
<dbReference type="RefSeq" id="WP_016657022.1">
    <property type="nucleotide sequence ID" value="NZ_KE340353.1"/>
</dbReference>
<dbReference type="Pfam" id="PF22022">
    <property type="entry name" value="Phage_int_M"/>
    <property type="match status" value="1"/>
</dbReference>
<keyword evidence="2" id="KW-0229">DNA integration</keyword>
<dbReference type="SUPFAM" id="SSF56349">
    <property type="entry name" value="DNA breaking-rejoining enzymes"/>
    <property type="match status" value="1"/>
</dbReference>
<dbReference type="HOGENOM" id="CLU_027562_0_0_6"/>
<dbReference type="PANTHER" id="PTHR30629:SF2">
    <property type="entry name" value="PROPHAGE INTEGRASE INTS-RELATED"/>
    <property type="match status" value="1"/>
</dbReference>
<dbReference type="Pfam" id="PF00589">
    <property type="entry name" value="Phage_integrase"/>
    <property type="match status" value="1"/>
</dbReference>
<dbReference type="Gene3D" id="1.10.443.10">
    <property type="entry name" value="Intergrase catalytic core"/>
    <property type="match status" value="1"/>
</dbReference>
<evidence type="ECO:0000256" key="2">
    <source>
        <dbReference type="ARBA" id="ARBA00022908"/>
    </source>
</evidence>
<evidence type="ECO:0000313" key="7">
    <source>
        <dbReference type="Proteomes" id="UP000014568"/>
    </source>
</evidence>
<dbReference type="AlphaFoldDB" id="S3MYW1"/>
<dbReference type="InterPro" id="IPR025166">
    <property type="entry name" value="Integrase_DNA_bind_dom"/>
</dbReference>
<keyword evidence="7" id="KW-1185">Reference proteome</keyword>
<evidence type="ECO:0000313" key="6">
    <source>
        <dbReference type="EMBL" id="EPF71593.1"/>
    </source>
</evidence>
<comment type="similarity">
    <text evidence="1">Belongs to the 'phage' integrase family.</text>
</comment>